<dbReference type="Gene3D" id="3.40.50.2000">
    <property type="entry name" value="Glycogen Phosphorylase B"/>
    <property type="match status" value="1"/>
</dbReference>
<evidence type="ECO:0000313" key="4">
    <source>
        <dbReference type="EMBL" id="MEZ7196963.1"/>
    </source>
</evidence>
<keyword evidence="1" id="KW-0175">Coiled coil</keyword>
<name>A0ABV4K583_9BACT</name>
<feature type="coiled-coil region" evidence="1">
    <location>
        <begin position="270"/>
        <end position="297"/>
    </location>
</feature>
<dbReference type="SUPFAM" id="SSF53756">
    <property type="entry name" value="UDP-Glycosyltransferase/glycogen phosphorylase"/>
    <property type="match status" value="1"/>
</dbReference>
<dbReference type="RefSeq" id="WP_371386482.1">
    <property type="nucleotide sequence ID" value="NZ_JBGLYH010000022.1"/>
</dbReference>
<dbReference type="CDD" id="cd03801">
    <property type="entry name" value="GT4_PimA-like"/>
    <property type="match status" value="1"/>
</dbReference>
<evidence type="ECO:0000313" key="5">
    <source>
        <dbReference type="Proteomes" id="UP001568698"/>
    </source>
</evidence>
<dbReference type="Proteomes" id="UP001568698">
    <property type="component" value="Unassembled WGS sequence"/>
</dbReference>
<dbReference type="Pfam" id="PF13692">
    <property type="entry name" value="Glyco_trans_1_4"/>
    <property type="match status" value="1"/>
</dbReference>
<dbReference type="InterPro" id="IPR029063">
    <property type="entry name" value="SAM-dependent_MTases_sf"/>
</dbReference>
<feature type="domain" description="Methyltransferase type 11" evidence="3">
    <location>
        <begin position="42"/>
        <end position="135"/>
    </location>
</feature>
<dbReference type="SUPFAM" id="SSF90257">
    <property type="entry name" value="Myosin rod fragments"/>
    <property type="match status" value="1"/>
</dbReference>
<dbReference type="EMBL" id="JBGLYH010000022">
    <property type="protein sequence ID" value="MEZ7196963.1"/>
    <property type="molecule type" value="Genomic_DNA"/>
</dbReference>
<dbReference type="Pfam" id="PF00535">
    <property type="entry name" value="Glycos_transf_2"/>
    <property type="match status" value="1"/>
</dbReference>
<keyword evidence="4" id="KW-0489">Methyltransferase</keyword>
<feature type="domain" description="Methyltransferase type 11" evidence="3">
    <location>
        <begin position="1358"/>
        <end position="1457"/>
    </location>
</feature>
<accession>A0ABV4K583</accession>
<dbReference type="CDD" id="cd02440">
    <property type="entry name" value="AdoMet_MTases"/>
    <property type="match status" value="2"/>
</dbReference>
<dbReference type="SUPFAM" id="SSF53335">
    <property type="entry name" value="S-adenosyl-L-methionine-dependent methyltransferases"/>
    <property type="match status" value="2"/>
</dbReference>
<keyword evidence="4" id="KW-0808">Transferase</keyword>
<dbReference type="Gene3D" id="3.90.550.10">
    <property type="entry name" value="Spore Coat Polysaccharide Biosynthesis Protein SpsA, Chain A"/>
    <property type="match status" value="1"/>
</dbReference>
<reference evidence="4 5" key="1">
    <citation type="submission" date="2024-08" db="EMBL/GenBank/DDBJ databases">
        <title>Sulfate-reducing bacteria isolated from formation water of the oil field in Kazakhstan and description of Pseudodesulfovibrio sp.</title>
        <authorList>
            <person name="Bidzhieva S.K."/>
            <person name="Tourova T.P."/>
            <person name="Grouzdev D.S."/>
            <person name="Beletsky A.V."/>
            <person name="Sokolova D.S."/>
            <person name="Samigullina S.R."/>
            <person name="Poltaraus A.B."/>
            <person name="Avtukh A.N."/>
            <person name="Tereshina V.M."/>
            <person name="Zhaparov N.S."/>
            <person name="Mardanov A.V."/>
            <person name="Nazina T.N."/>
        </authorList>
    </citation>
    <scope>NUCLEOTIDE SEQUENCE [LARGE SCALE GENOMIC DNA]</scope>
    <source>
        <strain evidence="4 5">9FUS</strain>
    </source>
</reference>
<comment type="caution">
    <text evidence="4">The sequence shown here is derived from an EMBL/GenBank/DDBJ whole genome shotgun (WGS) entry which is preliminary data.</text>
</comment>
<gene>
    <name evidence="4" type="ORF">AB6M95_09400</name>
</gene>
<dbReference type="PANTHER" id="PTHR43179">
    <property type="entry name" value="RHAMNOSYLTRANSFERASE WBBL"/>
    <property type="match status" value="1"/>
</dbReference>
<dbReference type="InterPro" id="IPR001173">
    <property type="entry name" value="Glyco_trans_2-like"/>
</dbReference>
<proteinExistence type="predicted"/>
<keyword evidence="5" id="KW-1185">Reference proteome</keyword>
<evidence type="ECO:0000259" key="3">
    <source>
        <dbReference type="Pfam" id="PF08241"/>
    </source>
</evidence>
<feature type="domain" description="Glycosyltransferase 2-like" evidence="2">
    <location>
        <begin position="607"/>
        <end position="722"/>
    </location>
</feature>
<dbReference type="SUPFAM" id="SSF53448">
    <property type="entry name" value="Nucleotide-diphospho-sugar transferases"/>
    <property type="match status" value="1"/>
</dbReference>
<dbReference type="Pfam" id="PF08241">
    <property type="entry name" value="Methyltransf_11"/>
    <property type="match status" value="2"/>
</dbReference>
<dbReference type="GO" id="GO:0008168">
    <property type="term" value="F:methyltransferase activity"/>
    <property type="evidence" value="ECO:0007669"/>
    <property type="project" value="UniProtKB-KW"/>
</dbReference>
<dbReference type="InterPro" id="IPR013216">
    <property type="entry name" value="Methyltransf_11"/>
</dbReference>
<evidence type="ECO:0000256" key="1">
    <source>
        <dbReference type="SAM" id="Coils"/>
    </source>
</evidence>
<dbReference type="CDD" id="cd04186">
    <property type="entry name" value="GT_2_like_c"/>
    <property type="match status" value="1"/>
</dbReference>
<dbReference type="PANTHER" id="PTHR43179:SF7">
    <property type="entry name" value="RHAMNOSYLTRANSFERASE WBBL"/>
    <property type="match status" value="1"/>
</dbReference>
<dbReference type="Gene3D" id="3.40.50.150">
    <property type="entry name" value="Vaccinia Virus protein VP39"/>
    <property type="match status" value="2"/>
</dbReference>
<evidence type="ECO:0000259" key="2">
    <source>
        <dbReference type="Pfam" id="PF00535"/>
    </source>
</evidence>
<dbReference type="GO" id="GO:0032259">
    <property type="term" value="P:methylation"/>
    <property type="evidence" value="ECO:0007669"/>
    <property type="project" value="UniProtKB-KW"/>
</dbReference>
<organism evidence="4 5">
    <name type="scientific">Pseudodesulfovibrio karagichevae</name>
    <dbReference type="NCBI Taxonomy" id="3239305"/>
    <lineage>
        <taxon>Bacteria</taxon>
        <taxon>Pseudomonadati</taxon>
        <taxon>Thermodesulfobacteriota</taxon>
        <taxon>Desulfovibrionia</taxon>
        <taxon>Desulfovibrionales</taxon>
        <taxon>Desulfovibrionaceae</taxon>
    </lineage>
</organism>
<protein>
    <submittedName>
        <fullName evidence="4">Methyltransferase domain-containing protein</fullName>
    </submittedName>
</protein>
<sequence length="1544" mass="170745">MSKKNLEFTGERYIPSEGGKLRLEHLHRYVVAAQLCKGRDVVDMACGEGYGAAMLAETAKSVVGVDISGEVVDHASETYKRPNLSFVVSDVRELDLPDACCDMVVSFETIEHIGEQEEMVAEIKRVLRPDGVLVISSPNRPVYEKDNEPNTFHVKEFDFDELDALLSKFFGCVRYFGQKVQMGSLVQPMTGGRPSCRAWFDDGETVRNKHREVVPPEYFLAICGKDASSTPRLDVSVLYPETDDLVDHYVKFAKWAKDVEALMHDKTKAMADMQDAHEKELDQLKDLLDEREAYAKEEQLDKLESKFDAQNALMMDMKLAVDGLAEDASSLSGGMKGVSGEVVGLSREILEVEKAVECIERDLGEQRREGRSLAERVEGLESQVSGLHGALREMNDATRRDIAELKVLAARTNEAVSNRKGLMRRLLTGLRYALKGAIILSRLLYNAAPLSDETKISHRAWMQRNCPGLLLASGCREDTVFVSGCGHAGGRSSADPAKDRGVLGSFLARTASLLMKPVFAALKWARERYNNSSLLSYGTKVAHRRWLAKYYPGVLAASGAVMNAGQEVAPVETEAEPPRETLDREELKALAEGVDFTGFVSDSPVVSIVMPAYEGVDYTVKCFKSIYDNIPDVPFEIVLVDDCSCAETLDILKRMKGIRLYSNEENSGFIRTSNIGATYACGEYVYFLNNDTEVTAGWLDALYQTFIDFPGTGLAGSKLVFPDGRLQEAGGIIWRDGSAWNYGRLQDPSLPCFNYAREVDYVSGASIMVPAKLFEECGGFDLHYLPAYCEDSDLAVKIRDKGYRVIYQPMSSIIHFEGVTHGVDVDQGVKAYQVVNTKKLYERWKHRFRHHQKPGEDVVHARNRGVARKALVLDHCTPAPDQDAGSLTLFNTLLLLRDMDFQVTFVPEDNFAYIPKYTNMLQRNGIEVIYAPHETTMEAHAREFGELYDLVVLFRVGVVERHMETLKKYCVNAKFLFHTVDLHFLRIMREAELERSDRKRKEAAEIRQAELRAMAGVDASIVHSTAEAEMLAGIVPDANIFVFPLIMDVPGSKTGFEARSGIAFVGGYAHPPNVDAVEYFVDDIMPGLRKSIPGIKFYVVGSHPTDEVRKLASDDVVVTGFVEDLGALLEGVRLSVAPLRYGAGIKGKVGTAMAMGLPVVATSVAAEGMGLEDGKDIVLADGERDFMEALVGLYTDKPRWETIRANGLATAEKLWGGRAAWDHLAGILSSLGFAVETSPYPLSLYAARKSAPGSTSGTIQPVGSVGDRAEYEALMKCKGIADMAALERGVLSRAPQEVFSVPGRCEACGGKVDFLVDLEGGGIRFDDGTFLPNWRERLVCPHCGMNNRQRLMCALILQQLEGRRGSRVYLMEQVTPIFQWARENLQDHELTGSEYVRDDLESGTVVDGIRHEDALALSFESGSLDLIVSNDVFEHVPDPAVAFAECARVLKPGGTMLATFPLEVERDEAEIRARVVDGKLEHLLPPTYHGNPMSPDGSLVFTVFGWDAVETLKSCGFTSVVGEVYRDKEHAHFGDSLIVFRAMK</sequence>
<dbReference type="InterPro" id="IPR029044">
    <property type="entry name" value="Nucleotide-diphossugar_trans"/>
</dbReference>